<keyword evidence="4" id="KW-1185">Reference proteome</keyword>
<sequence>MHRQFIWSWLAVLSTPSLAMAKGNRDFSTTCTRIELSRFTLGAQCFATMTDHTFINHLDLNLCIGLDQTTAELQWSIYGKFSNYCAACTLETGLNRLTCICSSLSGRVRGVTTTINLDEGIGNDNGVLTCMGGIASAEEVIG</sequence>
<dbReference type="EMBL" id="JAUKUA010000002">
    <property type="protein sequence ID" value="KAK0725053.1"/>
    <property type="molecule type" value="Genomic_DNA"/>
</dbReference>
<evidence type="ECO:0000256" key="1">
    <source>
        <dbReference type="SAM" id="SignalP"/>
    </source>
</evidence>
<evidence type="ECO:0000259" key="2">
    <source>
        <dbReference type="SMART" id="SM01111"/>
    </source>
</evidence>
<gene>
    <name evidence="3" type="ORF">B0H67DRAFT_481684</name>
</gene>
<dbReference type="SUPFAM" id="SSF51322">
    <property type="entry name" value="Cyanovirin-N"/>
    <property type="match status" value="1"/>
</dbReference>
<accession>A0AA40AZW1</accession>
<feature type="signal peptide" evidence="1">
    <location>
        <begin position="1"/>
        <end position="21"/>
    </location>
</feature>
<evidence type="ECO:0000313" key="3">
    <source>
        <dbReference type="EMBL" id="KAK0725053.1"/>
    </source>
</evidence>
<feature type="chain" id="PRO_5041380194" description="Cyanovirin-N domain-containing protein" evidence="1">
    <location>
        <begin position="22"/>
        <end position="142"/>
    </location>
</feature>
<comment type="caution">
    <text evidence="3">The sequence shown here is derived from an EMBL/GenBank/DDBJ whole genome shotgun (WGS) entry which is preliminary data.</text>
</comment>
<name>A0AA40AZW1_9PEZI</name>
<evidence type="ECO:0000313" key="4">
    <source>
        <dbReference type="Proteomes" id="UP001172102"/>
    </source>
</evidence>
<dbReference type="AlphaFoldDB" id="A0AA40AZW1"/>
<protein>
    <recommendedName>
        <fullName evidence="2">Cyanovirin-N domain-containing protein</fullName>
    </recommendedName>
</protein>
<dbReference type="Pfam" id="PF08881">
    <property type="entry name" value="CVNH"/>
    <property type="match status" value="1"/>
</dbReference>
<reference evidence="3" key="1">
    <citation type="submission" date="2023-06" db="EMBL/GenBank/DDBJ databases">
        <title>Genome-scale phylogeny and comparative genomics of the fungal order Sordariales.</title>
        <authorList>
            <consortium name="Lawrence Berkeley National Laboratory"/>
            <person name="Hensen N."/>
            <person name="Bonometti L."/>
            <person name="Westerberg I."/>
            <person name="Brannstrom I.O."/>
            <person name="Guillou S."/>
            <person name="Cros-Aarteil S."/>
            <person name="Calhoun S."/>
            <person name="Haridas S."/>
            <person name="Kuo A."/>
            <person name="Mondo S."/>
            <person name="Pangilinan J."/>
            <person name="Riley R."/>
            <person name="Labutti K."/>
            <person name="Andreopoulos B."/>
            <person name="Lipzen A."/>
            <person name="Chen C."/>
            <person name="Yanf M."/>
            <person name="Daum C."/>
            <person name="Ng V."/>
            <person name="Clum A."/>
            <person name="Steindorff A."/>
            <person name="Ohm R."/>
            <person name="Martin F."/>
            <person name="Silar P."/>
            <person name="Natvig D."/>
            <person name="Lalanne C."/>
            <person name="Gautier V."/>
            <person name="Ament-Velasquez S.L."/>
            <person name="Kruys A."/>
            <person name="Hutchinson M.I."/>
            <person name="Powell A.J."/>
            <person name="Barry K."/>
            <person name="Miller A.N."/>
            <person name="Grigoriev I.V."/>
            <person name="Debuchy R."/>
            <person name="Gladieux P."/>
            <person name="Thoren M.H."/>
            <person name="Johannesson H."/>
        </authorList>
    </citation>
    <scope>NUCLEOTIDE SEQUENCE</scope>
    <source>
        <strain evidence="3">SMH4607-1</strain>
    </source>
</reference>
<dbReference type="Gene3D" id="2.30.60.10">
    <property type="entry name" value="Cyanovirin-N"/>
    <property type="match status" value="1"/>
</dbReference>
<organism evidence="3 4">
    <name type="scientific">Lasiosphaeris hirsuta</name>
    <dbReference type="NCBI Taxonomy" id="260670"/>
    <lineage>
        <taxon>Eukaryota</taxon>
        <taxon>Fungi</taxon>
        <taxon>Dikarya</taxon>
        <taxon>Ascomycota</taxon>
        <taxon>Pezizomycotina</taxon>
        <taxon>Sordariomycetes</taxon>
        <taxon>Sordariomycetidae</taxon>
        <taxon>Sordariales</taxon>
        <taxon>Lasiosphaeriaceae</taxon>
        <taxon>Lasiosphaeris</taxon>
    </lineage>
</organism>
<proteinExistence type="predicted"/>
<dbReference type="InterPro" id="IPR036673">
    <property type="entry name" value="Cyanovirin-N_sf"/>
</dbReference>
<dbReference type="SMART" id="SM01111">
    <property type="entry name" value="CVNH"/>
    <property type="match status" value="1"/>
</dbReference>
<dbReference type="InterPro" id="IPR011058">
    <property type="entry name" value="Cyanovirin-N"/>
</dbReference>
<dbReference type="Proteomes" id="UP001172102">
    <property type="component" value="Unassembled WGS sequence"/>
</dbReference>
<feature type="domain" description="Cyanovirin-N" evidence="2">
    <location>
        <begin position="26"/>
        <end position="130"/>
    </location>
</feature>
<keyword evidence="1" id="KW-0732">Signal</keyword>